<evidence type="ECO:0000313" key="7">
    <source>
        <dbReference type="EMBL" id="MFD2139145.1"/>
    </source>
</evidence>
<evidence type="ECO:0000259" key="4">
    <source>
        <dbReference type="Pfam" id="PF07992"/>
    </source>
</evidence>
<reference evidence="8" key="1">
    <citation type="journal article" date="2019" name="Int. J. Syst. Evol. Microbiol.">
        <title>The Global Catalogue of Microorganisms (GCM) 10K type strain sequencing project: providing services to taxonomists for standard genome sequencing and annotation.</title>
        <authorList>
            <consortium name="The Broad Institute Genomics Platform"/>
            <consortium name="The Broad Institute Genome Sequencing Center for Infectious Disease"/>
            <person name="Wu L."/>
            <person name="Ma J."/>
        </authorList>
    </citation>
    <scope>NUCLEOTIDE SEQUENCE [LARGE SCALE GENOMIC DNA]</scope>
    <source>
        <strain evidence="8">CCM 7435</strain>
    </source>
</reference>
<dbReference type="InterPro" id="IPR006277">
    <property type="entry name" value="Sarcosine_oxidase_asu"/>
</dbReference>
<dbReference type="InterPro" id="IPR028896">
    <property type="entry name" value="GcvT/YgfZ/DmdA"/>
</dbReference>
<dbReference type="NCBIfam" id="TIGR01372">
    <property type="entry name" value="soxA"/>
    <property type="match status" value="1"/>
</dbReference>
<dbReference type="Gene3D" id="3.10.20.440">
    <property type="entry name" value="2Fe-2S iron-sulphur cluster binding domain, sarcosine oxidase, alpha subunit, N-terminal domain"/>
    <property type="match status" value="1"/>
</dbReference>
<name>A0ABW4YSA9_9HYPH</name>
<dbReference type="SUPFAM" id="SSF101790">
    <property type="entry name" value="Aminomethyltransferase beta-barrel domain"/>
    <property type="match status" value="1"/>
</dbReference>
<dbReference type="Pfam" id="PF07992">
    <property type="entry name" value="Pyr_redox_2"/>
    <property type="match status" value="1"/>
</dbReference>
<dbReference type="Gene3D" id="1.10.10.1100">
    <property type="entry name" value="BFD-like [2Fe-2S]-binding domain"/>
    <property type="match status" value="1"/>
</dbReference>
<dbReference type="Proteomes" id="UP001597299">
    <property type="component" value="Unassembled WGS sequence"/>
</dbReference>
<dbReference type="InterPro" id="IPR013977">
    <property type="entry name" value="GcvT_C"/>
</dbReference>
<dbReference type="InterPro" id="IPR027266">
    <property type="entry name" value="TrmE/GcvT-like"/>
</dbReference>
<dbReference type="Pfam" id="PF01571">
    <property type="entry name" value="GCV_T"/>
    <property type="match status" value="1"/>
</dbReference>
<dbReference type="Pfam" id="PF08669">
    <property type="entry name" value="GCV_T_C"/>
    <property type="match status" value="1"/>
</dbReference>
<dbReference type="InterPro" id="IPR006222">
    <property type="entry name" value="GCVT_N"/>
</dbReference>
<feature type="domain" description="SoxA A3" evidence="6">
    <location>
        <begin position="524"/>
        <end position="606"/>
    </location>
</feature>
<dbReference type="RefSeq" id="WP_213354538.1">
    <property type="nucleotide sequence ID" value="NZ_JAHBGB010000041.1"/>
</dbReference>
<organism evidence="7 8">
    <name type="scientific">Ancylobacter oerskovii</name>
    <dbReference type="NCBI Taxonomy" id="459519"/>
    <lineage>
        <taxon>Bacteria</taxon>
        <taxon>Pseudomonadati</taxon>
        <taxon>Pseudomonadota</taxon>
        <taxon>Alphaproteobacteria</taxon>
        <taxon>Hyphomicrobiales</taxon>
        <taxon>Xanthobacteraceae</taxon>
        <taxon>Ancylobacter</taxon>
    </lineage>
</organism>
<feature type="domain" description="GCVT N-terminal" evidence="3">
    <location>
        <begin position="621"/>
        <end position="892"/>
    </location>
</feature>
<dbReference type="SUPFAM" id="SSF51905">
    <property type="entry name" value="FAD/NAD(P)-binding domain"/>
    <property type="match status" value="1"/>
</dbReference>
<keyword evidence="2" id="KW-0560">Oxidoreductase</keyword>
<evidence type="ECO:0000313" key="8">
    <source>
        <dbReference type="Proteomes" id="UP001597299"/>
    </source>
</evidence>
<comment type="similarity">
    <text evidence="1">Belongs to the GcvT family.</text>
</comment>
<dbReference type="InterPro" id="IPR042204">
    <property type="entry name" value="2Fe-2S-bd_N"/>
</dbReference>
<evidence type="ECO:0000256" key="1">
    <source>
        <dbReference type="ARBA" id="ARBA00008609"/>
    </source>
</evidence>
<proteinExistence type="inferred from homology"/>
<dbReference type="InterPro" id="IPR041117">
    <property type="entry name" value="SoxA_A3"/>
</dbReference>
<dbReference type="Pfam" id="PF13510">
    <property type="entry name" value="Fer2_4"/>
    <property type="match status" value="1"/>
</dbReference>
<accession>A0ABW4YSA9</accession>
<dbReference type="PIRSF" id="PIRSF037980">
    <property type="entry name" value="SoxA"/>
    <property type="match status" value="1"/>
</dbReference>
<feature type="domain" description="FAD/NAD(P)-binding" evidence="4">
    <location>
        <begin position="172"/>
        <end position="436"/>
    </location>
</feature>
<protein>
    <submittedName>
        <fullName evidence="7">Sarcosine oxidase subunit alpha family protein</fullName>
    </submittedName>
</protein>
<dbReference type="PRINTS" id="PR00411">
    <property type="entry name" value="PNDRDTASEI"/>
</dbReference>
<dbReference type="PRINTS" id="PR00368">
    <property type="entry name" value="FADPNR"/>
</dbReference>
<dbReference type="PANTHER" id="PTHR43757:SF2">
    <property type="entry name" value="AMINOMETHYLTRANSFERASE, MITOCHONDRIAL"/>
    <property type="match status" value="1"/>
</dbReference>
<gene>
    <name evidence="7" type="ORF">ACFSNC_01900</name>
</gene>
<dbReference type="InterPro" id="IPR041854">
    <property type="entry name" value="BFD-like_2Fe2S-bd_dom_sf"/>
</dbReference>
<dbReference type="EMBL" id="JBHUHD010000001">
    <property type="protein sequence ID" value="MFD2139145.1"/>
    <property type="molecule type" value="Genomic_DNA"/>
</dbReference>
<dbReference type="InterPro" id="IPR023753">
    <property type="entry name" value="FAD/NAD-binding_dom"/>
</dbReference>
<evidence type="ECO:0000259" key="3">
    <source>
        <dbReference type="Pfam" id="PF01571"/>
    </source>
</evidence>
<feature type="domain" description="Aminomethyltransferase C-terminal" evidence="5">
    <location>
        <begin position="912"/>
        <end position="997"/>
    </location>
</feature>
<dbReference type="SUPFAM" id="SSF103025">
    <property type="entry name" value="Folate-binding domain"/>
    <property type="match status" value="1"/>
</dbReference>
<evidence type="ECO:0000259" key="5">
    <source>
        <dbReference type="Pfam" id="PF08669"/>
    </source>
</evidence>
<dbReference type="Gene3D" id="3.50.50.60">
    <property type="entry name" value="FAD/NAD(P)-binding domain"/>
    <property type="match status" value="1"/>
</dbReference>
<sequence>MTAPFRTPSGGRIDRATPLTFRFDGQNYPGYAGDTLASALLANGVHLLGRSFKYHRPRGLLSAGSDEPNALVEVRRDAARVTPNLRATQVELYDGLAAESQNRWPSLARDAGAVNDLFAPFLPAGFYYKTFMWPAGAWKRLYEPKIRAMAGLGKAPTLPDPDRYTQHYAHCDVLVIGAGPAGIAAALAASAAGARTILVDEQAEPGGSLLAAADAMVDTKPATQWLADALAELAAAGVTVMPRTTAFGYFPHNMIALAERVTDHLADPDPRLPRERLWQVRAKEVVIAAGALERPLVFPENDRPGVMLADSARTYLARYGVKPGERAVVFTAGDHGYRAALELAAGGVAIAAIADLRAAPEGDWPARALAAGIDVRPSTVVTGTAGRLRVKAAQLAKVKNGKVGLNETVACDTVLMSGGLTPSVHLFSQSRGKLAWDETLGAYLPGQSAERERSAGACRGRYGLAAALADGYHAGEQAAAEALKSSAAGTAATGSRAFGVVATETGADGFIGAVPHGRNPAFAKAFVDWQNDVTAKDIALATREGMRSIEHVKRYTTTGMATDQGKTSNMNALGIVSEQLGTSVPKIGLTTFRPPFTPTTFGIFAGTARGDLFDPVRVTPIHGWAEARGAVFEPVSLWKRALYFPNRGEDMHAAVARECKAVRSSVGIFDASTLGKIEVVGPDAAEFMNRIYTNAWTKLAPGRLRYGVMLREDGFVMDDGVVGRLSSDRFHVTTTTGGAARVLAHMEDYLQTEWPDLDVWLTSTTEQWAVIAVQGPKSREVLAALVEGIDLSREAMPNMSVAEGRIAGVPTRLFRLSFAGELGFEVNVPAAYGRAVWEAIFKAGEPFGITPYGTETMHVLRAEKGYIIVGQETDGTAGPDDVNLGWAVGKAKKDFVGKRSLNRAAFFLPDRKQLVGLLTRDPAVVLEEGAQVVASPNAPVPVPMLGHVTSSYMSATLGRSIALAMVKGGRARLGQTLQVPMPKGAIPVEVVDPVFYDAEGARLDV</sequence>
<dbReference type="Pfam" id="PF17806">
    <property type="entry name" value="SO_alpha_A3"/>
    <property type="match status" value="1"/>
</dbReference>
<comment type="caution">
    <text evidence="7">The sequence shown here is derived from an EMBL/GenBank/DDBJ whole genome shotgun (WGS) entry which is preliminary data.</text>
</comment>
<dbReference type="Gene3D" id="3.30.1360.120">
    <property type="entry name" value="Probable tRNA modification gtpase trme, domain 1"/>
    <property type="match status" value="1"/>
</dbReference>
<evidence type="ECO:0000259" key="6">
    <source>
        <dbReference type="Pfam" id="PF17806"/>
    </source>
</evidence>
<evidence type="ECO:0000256" key="2">
    <source>
        <dbReference type="ARBA" id="ARBA00023002"/>
    </source>
</evidence>
<dbReference type="InterPro" id="IPR029043">
    <property type="entry name" value="GcvT/YgfZ_C"/>
</dbReference>
<dbReference type="PANTHER" id="PTHR43757">
    <property type="entry name" value="AMINOMETHYLTRANSFERASE"/>
    <property type="match status" value="1"/>
</dbReference>
<keyword evidence="8" id="KW-1185">Reference proteome</keyword>
<dbReference type="InterPro" id="IPR036188">
    <property type="entry name" value="FAD/NAD-bd_sf"/>
</dbReference>